<name>A0ABU0R8G8_9MICO</name>
<dbReference type="RefSeq" id="WP_307041578.1">
    <property type="nucleotide sequence ID" value="NZ_JAUSYY010000001.1"/>
</dbReference>
<dbReference type="Pfam" id="PF13377">
    <property type="entry name" value="Peripla_BP_3"/>
    <property type="match status" value="1"/>
</dbReference>
<evidence type="ECO:0000256" key="3">
    <source>
        <dbReference type="ARBA" id="ARBA00023163"/>
    </source>
</evidence>
<evidence type="ECO:0000256" key="2">
    <source>
        <dbReference type="ARBA" id="ARBA00023125"/>
    </source>
</evidence>
<dbReference type="SUPFAM" id="SSF53822">
    <property type="entry name" value="Periplasmic binding protein-like I"/>
    <property type="match status" value="1"/>
</dbReference>
<protein>
    <submittedName>
        <fullName evidence="5">LacI family transcriptional regulator</fullName>
    </submittedName>
</protein>
<dbReference type="Gene3D" id="1.10.260.40">
    <property type="entry name" value="lambda repressor-like DNA-binding domains"/>
    <property type="match status" value="1"/>
</dbReference>
<dbReference type="InterPro" id="IPR010982">
    <property type="entry name" value="Lambda_DNA-bd_dom_sf"/>
</dbReference>
<dbReference type="PROSITE" id="PS50932">
    <property type="entry name" value="HTH_LACI_2"/>
    <property type="match status" value="1"/>
</dbReference>
<dbReference type="Gene3D" id="3.40.50.2300">
    <property type="match status" value="2"/>
</dbReference>
<keyword evidence="6" id="KW-1185">Reference proteome</keyword>
<dbReference type="PANTHER" id="PTHR30146">
    <property type="entry name" value="LACI-RELATED TRANSCRIPTIONAL REPRESSOR"/>
    <property type="match status" value="1"/>
</dbReference>
<dbReference type="CDD" id="cd01392">
    <property type="entry name" value="HTH_LacI"/>
    <property type="match status" value="1"/>
</dbReference>
<sequence>MATTSIRDVAQRAGLSVGTVSNVLNRPDEVSPESVRRVQEAIEELGYVRNDAARKLRAGTSTTVGFVVLDGQNPFFGDVVRGAEDEATRHGIAILSGNTDEDVARERLYLDLFEEQQVRGVLISPYSDINPRLERLRARGIPAVLVDRLSADGRFSSVSVDSVVGGRMAAEHLIETGRRRIAFVGGPFEIRQVTDRLAGARVAAENSAEPVGIEVVATTALTVAEGAAAGARILARPRREWPDAIFAANDLLALGLLQALIVDGRMLVPDEIALIGFDDISFASAAAVPLSSMRQPSGVIGRTALRILLEETSDPELIPRQTVFLPELVVRRSTDPPRASQAGRLASGF</sequence>
<accession>A0ABU0R8G8</accession>
<dbReference type="Pfam" id="PF00356">
    <property type="entry name" value="LacI"/>
    <property type="match status" value="1"/>
</dbReference>
<feature type="domain" description="HTH lacI-type" evidence="4">
    <location>
        <begin position="4"/>
        <end position="58"/>
    </location>
</feature>
<dbReference type="InterPro" id="IPR000843">
    <property type="entry name" value="HTH_LacI"/>
</dbReference>
<evidence type="ECO:0000259" key="4">
    <source>
        <dbReference type="PROSITE" id="PS50932"/>
    </source>
</evidence>
<dbReference type="InterPro" id="IPR046335">
    <property type="entry name" value="LacI/GalR-like_sensor"/>
</dbReference>
<dbReference type="InterPro" id="IPR028082">
    <property type="entry name" value="Peripla_BP_I"/>
</dbReference>
<keyword evidence="1" id="KW-0805">Transcription regulation</keyword>
<evidence type="ECO:0000256" key="1">
    <source>
        <dbReference type="ARBA" id="ARBA00023015"/>
    </source>
</evidence>
<keyword evidence="3" id="KW-0804">Transcription</keyword>
<dbReference type="PANTHER" id="PTHR30146:SF109">
    <property type="entry name" value="HTH-TYPE TRANSCRIPTIONAL REGULATOR GALS"/>
    <property type="match status" value="1"/>
</dbReference>
<comment type="caution">
    <text evidence="5">The sequence shown here is derived from an EMBL/GenBank/DDBJ whole genome shotgun (WGS) entry which is preliminary data.</text>
</comment>
<keyword evidence="2" id="KW-0238">DNA-binding</keyword>
<evidence type="ECO:0000313" key="5">
    <source>
        <dbReference type="EMBL" id="MDQ0894377.1"/>
    </source>
</evidence>
<reference evidence="5 6" key="1">
    <citation type="submission" date="2023-07" db="EMBL/GenBank/DDBJ databases">
        <title>Comparative genomics of wheat-associated soil bacteria to identify genetic determinants of phenazine resistance.</title>
        <authorList>
            <person name="Mouncey N."/>
        </authorList>
    </citation>
    <scope>NUCLEOTIDE SEQUENCE [LARGE SCALE GENOMIC DNA]</scope>
    <source>
        <strain evidence="5 6">V3I3</strain>
    </source>
</reference>
<proteinExistence type="predicted"/>
<dbReference type="SUPFAM" id="SSF47413">
    <property type="entry name" value="lambda repressor-like DNA-binding domains"/>
    <property type="match status" value="1"/>
</dbReference>
<evidence type="ECO:0000313" key="6">
    <source>
        <dbReference type="Proteomes" id="UP001239083"/>
    </source>
</evidence>
<dbReference type="EMBL" id="JAUSYY010000001">
    <property type="protein sequence ID" value="MDQ0894377.1"/>
    <property type="molecule type" value="Genomic_DNA"/>
</dbReference>
<dbReference type="SMART" id="SM00354">
    <property type="entry name" value="HTH_LACI"/>
    <property type="match status" value="1"/>
</dbReference>
<organism evidence="5 6">
    <name type="scientific">Agromyces ramosus</name>
    <dbReference type="NCBI Taxonomy" id="33879"/>
    <lineage>
        <taxon>Bacteria</taxon>
        <taxon>Bacillati</taxon>
        <taxon>Actinomycetota</taxon>
        <taxon>Actinomycetes</taxon>
        <taxon>Micrococcales</taxon>
        <taxon>Microbacteriaceae</taxon>
        <taxon>Agromyces</taxon>
    </lineage>
</organism>
<dbReference type="Proteomes" id="UP001239083">
    <property type="component" value="Unassembled WGS sequence"/>
</dbReference>
<gene>
    <name evidence="5" type="ORF">QFZ26_001932</name>
</gene>